<dbReference type="Pfam" id="PF01044">
    <property type="entry name" value="Vinculin"/>
    <property type="match status" value="2"/>
</dbReference>
<dbReference type="GO" id="GO:0016342">
    <property type="term" value="C:catenin complex"/>
    <property type="evidence" value="ECO:0000318"/>
    <property type="project" value="GO_Central"/>
</dbReference>
<dbReference type="GO" id="GO:0015629">
    <property type="term" value="C:actin cytoskeleton"/>
    <property type="evidence" value="ECO:0007669"/>
    <property type="project" value="InterPro"/>
</dbReference>
<reference evidence="13" key="2">
    <citation type="submission" date="2025-08" db="UniProtKB">
        <authorList>
            <consortium name="RefSeq"/>
        </authorList>
    </citation>
    <scope>IDENTIFICATION</scope>
    <source>
        <strain evidence="13">S238N-H82</strain>
        <tissue evidence="13">Testes</tissue>
    </source>
</reference>
<dbReference type="GeneID" id="118412798"/>
<keyword evidence="6" id="KW-0963">Cytoplasm</keyword>
<dbReference type="KEGG" id="bfo:118412798"/>
<evidence type="ECO:0000313" key="13">
    <source>
        <dbReference type="RefSeq" id="XP_035671713.1"/>
    </source>
</evidence>
<accession>A0A9J7KW88</accession>
<dbReference type="GO" id="GO:0098609">
    <property type="term" value="P:cell-cell adhesion"/>
    <property type="evidence" value="ECO:0000318"/>
    <property type="project" value="GO_Central"/>
</dbReference>
<dbReference type="PANTHER" id="PTHR18914:SF30">
    <property type="entry name" value="VINCULIN_ALPHA-CATENIN FAMILY MEMBER 1"/>
    <property type="match status" value="1"/>
</dbReference>
<keyword evidence="7" id="KW-0130">Cell adhesion</keyword>
<dbReference type="SUPFAM" id="SSF47220">
    <property type="entry name" value="alpha-catenin/vinculin-like"/>
    <property type="match status" value="4"/>
</dbReference>
<keyword evidence="5" id="KW-1003">Cell membrane</keyword>
<dbReference type="OrthoDB" id="29742at2759"/>
<dbReference type="GO" id="GO:0005198">
    <property type="term" value="F:structural molecule activity"/>
    <property type="evidence" value="ECO:0007669"/>
    <property type="project" value="InterPro"/>
</dbReference>
<dbReference type="GO" id="GO:0051015">
    <property type="term" value="F:actin filament binding"/>
    <property type="evidence" value="ECO:0000318"/>
    <property type="project" value="GO_Central"/>
</dbReference>
<keyword evidence="9" id="KW-0472">Membrane</keyword>
<comment type="subcellular location">
    <subcellularLocation>
        <location evidence="3">Cell junction</location>
        <location evidence="3">Adherens junction</location>
    </subcellularLocation>
    <subcellularLocation>
        <location evidence="2">Cell membrane</location>
        <topology evidence="2">Peripheral membrane protein</topology>
        <orientation evidence="2">Cytoplasmic side</orientation>
    </subcellularLocation>
    <subcellularLocation>
        <location evidence="1">Cytoplasm</location>
        <location evidence="1">Cytoskeleton</location>
    </subcellularLocation>
</comment>
<evidence type="ECO:0000256" key="9">
    <source>
        <dbReference type="ARBA" id="ARBA00023136"/>
    </source>
</evidence>
<sequence>MTLERSHLSKSMLSSLVQTRSIELVLAPIATQVSQLIIANESCERRDGQSPTWPNLVPSAEQVMNTLEELVSAAEKATQESADEELLVAMPAACEMLSTAGRNTLLAAQNLQTESVTPAARAALVQSLRNVLQGTMKVLLVWDDAEVRKIVHAAHWVLERVNVMMTASNMKGLVACFKGFSEAVMLLANLTDKRQQELTNPRQRERTITAMMALKKSVPMLSTAMQTYVKYPNNPQAKASRDYVANQVRTAAREIVAAVENRNVDDDEMEEPGHFALALDKVIRMLSSDDPQFLPEELDSELEAVVRHAMLVAHESHTETKDQIVRTCKKVFKIRNEVAQLLTSVEEHPEFLQLRNDFSSACNDLIGEADELDKLVSSAVLQQVVDTFVETTEPLERLLRAAAQGNKSESPVTEKVALTLLGPHIDDFTSHLDQLLQLASFAAASSMDSRRVRIVRSSIRQLESLDPEVQPTVLALCRNPSDKASVEHVKLVRREWFNEVNSLVTAVDEMLNTKEFMEVTEESMEEDIHQCKDAMHQQDEGQLKMAAATMMGRTRRVIQITSNHIDNSDDPIYRNGLLAWVKQLEKAMIPVKTAANKCVANMSDVRAHDSLAAASQELLTVVSKVKDALQGMDHPEILSPMREGLRSSRQTADKTVRGKHTKSCTLCRCTHTSFVVRSHNNADAEDSLLALPLPDLGNLHVSGVTMATNQPMESSANPQDSYLSKALPHGLGVNNLSSPTSKKTEISIVEIVPGLGLPSPVKELVRAAAAHEATQVEVLCSRILARTNQVTGVVNSLIGSVKDHKQAEKLQSKSAEFTRVTPRLLELAKRISTNQSSEVEELHRIGGEWANQLTVLQPAVDSLIGPWTAPVSELARIAKDGNINFLMKELDDFHEIAKRLKSLASTAAQAVALQKQKGDPQLARTIHLYGEELESLASSITGAANSVVSDTVNKAEVERLDGLCTEWSGKVVQLLSSVDSVTTETAMPIKVVATAANTGSDSSVEDSMRALLSHVLRLRDMASCASEGYTNHPMASMVTQTFSAVDTLGKAVEEVARLVAARARTSLGTTNSHVVLRMELLQREWATKVLLLHGQVDGMTSEMSAPLDRLAGAALAVYHATGQSRLTLLQEFQNQADKLSTQVSKTRQHCQQAMTGSAETGYKETVQLALDTLSRVTAEIITATRDMADTGSTDSAVSERFQDLKRQWGCKALLLYNTLRAMTGLDQATVTEVMTSLLGTSNLPSFARVNMADVSPDTSLNLSQIFGSPQPAPGFSTSPSWSTLPKWSHTPSPVRSRPSTSPDSSPRSPRGPMESYMGHSQKSISPAKPSREIRVTPNMLGMQAVPEASLGDIERSTPPRQLRSPFEPSSIRSPNTAQTAVSNNPSELDANQSSKTIVAAALSLQQEVDKWEEENNTIVKVAKTMSQQMQQMAEYTRGHGKIRTKEEFINTAKAIAANGKVIHKFAKIIAKFCIDRRCSEDLVFYANHVPSMGTQLSIIASVKAATPHDKEADAVLVKNAENLMHSVTRTLIATESACVKGLHQPPEGGDEAEAAALATQWQRKLQRHRMIEASSHDTDDLGLRRINRHVSAPTLTEILGARAKILGTAVL</sequence>
<comment type="similarity">
    <text evidence="4">Belongs to the vinculin/alpha-catenin family.</text>
</comment>
<keyword evidence="12" id="KW-1185">Reference proteome</keyword>
<evidence type="ECO:0000256" key="7">
    <source>
        <dbReference type="ARBA" id="ARBA00022889"/>
    </source>
</evidence>
<organism evidence="12 13">
    <name type="scientific">Branchiostoma floridae</name>
    <name type="common">Florida lancelet</name>
    <name type="synonym">Amphioxus</name>
    <dbReference type="NCBI Taxonomy" id="7739"/>
    <lineage>
        <taxon>Eukaryota</taxon>
        <taxon>Metazoa</taxon>
        <taxon>Chordata</taxon>
        <taxon>Cephalochordata</taxon>
        <taxon>Leptocardii</taxon>
        <taxon>Amphioxiformes</taxon>
        <taxon>Branchiostomatidae</taxon>
        <taxon>Branchiostoma</taxon>
    </lineage>
</organism>
<evidence type="ECO:0000256" key="2">
    <source>
        <dbReference type="ARBA" id="ARBA00004413"/>
    </source>
</evidence>
<dbReference type="Gene3D" id="1.20.120.230">
    <property type="entry name" value="Alpha-catenin/vinculin-like"/>
    <property type="match status" value="7"/>
</dbReference>
<feature type="region of interest" description="Disordered" evidence="11">
    <location>
        <begin position="1348"/>
        <end position="1392"/>
    </location>
</feature>
<dbReference type="InterPro" id="IPR000633">
    <property type="entry name" value="Vinculin_CS"/>
</dbReference>
<dbReference type="PRINTS" id="PR00805">
    <property type="entry name" value="ALPHACATENIN"/>
</dbReference>
<dbReference type="InterPro" id="IPR006077">
    <property type="entry name" value="Vinculin/catenin"/>
</dbReference>
<dbReference type="GO" id="GO:0016477">
    <property type="term" value="P:cell migration"/>
    <property type="evidence" value="ECO:0000318"/>
    <property type="project" value="GO_Central"/>
</dbReference>
<feature type="compositionally biased region" description="Low complexity" evidence="11">
    <location>
        <begin position="1291"/>
        <end position="1312"/>
    </location>
</feature>
<evidence type="ECO:0000256" key="3">
    <source>
        <dbReference type="ARBA" id="ARBA00004536"/>
    </source>
</evidence>
<dbReference type="OMA" id="HEVCQKW"/>
<dbReference type="GO" id="GO:0008013">
    <property type="term" value="F:beta-catenin binding"/>
    <property type="evidence" value="ECO:0000318"/>
    <property type="project" value="GO_Central"/>
</dbReference>
<reference evidence="12" key="1">
    <citation type="journal article" date="2020" name="Nat. Ecol. Evol.">
        <title>Deeply conserved synteny resolves early events in vertebrate evolution.</title>
        <authorList>
            <person name="Simakov O."/>
            <person name="Marletaz F."/>
            <person name="Yue J.X."/>
            <person name="O'Connell B."/>
            <person name="Jenkins J."/>
            <person name="Brandt A."/>
            <person name="Calef R."/>
            <person name="Tung C.H."/>
            <person name="Huang T.K."/>
            <person name="Schmutz J."/>
            <person name="Satoh N."/>
            <person name="Yu J.K."/>
            <person name="Putnam N.H."/>
            <person name="Green R.E."/>
            <person name="Rokhsar D.S."/>
        </authorList>
    </citation>
    <scope>NUCLEOTIDE SEQUENCE [LARGE SCALE GENOMIC DNA]</scope>
    <source>
        <strain evidence="12">S238N-H82</strain>
    </source>
</reference>
<evidence type="ECO:0000256" key="1">
    <source>
        <dbReference type="ARBA" id="ARBA00004245"/>
    </source>
</evidence>
<dbReference type="Gene3D" id="1.20.120.810">
    <property type="entry name" value="Vinculin, Vh2 four-helix bundle"/>
    <property type="match status" value="2"/>
</dbReference>
<evidence type="ECO:0000256" key="11">
    <source>
        <dbReference type="SAM" id="MobiDB-lite"/>
    </source>
</evidence>
<keyword evidence="8" id="KW-0965">Cell junction</keyword>
<dbReference type="RefSeq" id="XP_035671713.1">
    <property type="nucleotide sequence ID" value="XM_035815820.1"/>
</dbReference>
<dbReference type="PANTHER" id="PTHR18914">
    <property type="entry name" value="ALPHA CATENIN"/>
    <property type="match status" value="1"/>
</dbReference>
<evidence type="ECO:0000256" key="10">
    <source>
        <dbReference type="ARBA" id="ARBA00023212"/>
    </source>
</evidence>
<protein>
    <submittedName>
        <fullName evidence="13">Catenin alpha-1-like isoform X1</fullName>
    </submittedName>
</protein>
<proteinExistence type="inferred from homology"/>
<evidence type="ECO:0000256" key="4">
    <source>
        <dbReference type="ARBA" id="ARBA00008376"/>
    </source>
</evidence>
<feature type="compositionally biased region" description="Polar residues" evidence="11">
    <location>
        <begin position="1370"/>
        <end position="1392"/>
    </location>
</feature>
<evidence type="ECO:0000256" key="5">
    <source>
        <dbReference type="ARBA" id="ARBA00022475"/>
    </source>
</evidence>
<evidence type="ECO:0000313" key="12">
    <source>
        <dbReference type="Proteomes" id="UP000001554"/>
    </source>
</evidence>
<dbReference type="PROSITE" id="PS00663">
    <property type="entry name" value="VINCULIN_1"/>
    <property type="match status" value="1"/>
</dbReference>
<keyword evidence="10" id="KW-0206">Cytoskeleton</keyword>
<dbReference type="GO" id="GO:0005912">
    <property type="term" value="C:adherens junction"/>
    <property type="evidence" value="ECO:0000318"/>
    <property type="project" value="GO_Central"/>
</dbReference>
<dbReference type="InterPro" id="IPR001033">
    <property type="entry name" value="Alpha_catenin"/>
</dbReference>
<evidence type="ECO:0000256" key="6">
    <source>
        <dbReference type="ARBA" id="ARBA00022490"/>
    </source>
</evidence>
<gene>
    <name evidence="13" type="primary">LOC118412798</name>
</gene>
<dbReference type="GO" id="GO:0045296">
    <property type="term" value="F:cadherin binding"/>
    <property type="evidence" value="ECO:0007669"/>
    <property type="project" value="InterPro"/>
</dbReference>
<feature type="compositionally biased region" description="Polar residues" evidence="11">
    <location>
        <begin position="1275"/>
        <end position="1285"/>
    </location>
</feature>
<feature type="region of interest" description="Disordered" evidence="11">
    <location>
        <begin position="1271"/>
        <end position="1332"/>
    </location>
</feature>
<dbReference type="InterPro" id="IPR036723">
    <property type="entry name" value="Alpha-catenin/vinculin-like_sf"/>
</dbReference>
<name>A0A9J7KW88_BRAFL</name>
<evidence type="ECO:0000256" key="8">
    <source>
        <dbReference type="ARBA" id="ARBA00022949"/>
    </source>
</evidence>
<dbReference type="Proteomes" id="UP000001554">
    <property type="component" value="Chromosome 4"/>
</dbReference>